<dbReference type="Proteomes" id="UP001396334">
    <property type="component" value="Unassembled WGS sequence"/>
</dbReference>
<sequence length="130" mass="14541">MELNVYVAREHEDSDVGVGLSGAVGEANLWELGQVAHVSSVPVTNHKLSWEESVDLANSVQEPPNVHAKEVENSGYSFPETYNYRHIARKQILTRAVRKTLAIGKRVGFQFIGNKEDVIKDLVELELQQD</sequence>
<keyword evidence="2" id="KW-1185">Reference proteome</keyword>
<name>A0ABR2PME4_9ROSI</name>
<gene>
    <name evidence="1" type="ORF">V6N11_064008</name>
</gene>
<organism evidence="1 2">
    <name type="scientific">Hibiscus sabdariffa</name>
    <name type="common">roselle</name>
    <dbReference type="NCBI Taxonomy" id="183260"/>
    <lineage>
        <taxon>Eukaryota</taxon>
        <taxon>Viridiplantae</taxon>
        <taxon>Streptophyta</taxon>
        <taxon>Embryophyta</taxon>
        <taxon>Tracheophyta</taxon>
        <taxon>Spermatophyta</taxon>
        <taxon>Magnoliopsida</taxon>
        <taxon>eudicotyledons</taxon>
        <taxon>Gunneridae</taxon>
        <taxon>Pentapetalae</taxon>
        <taxon>rosids</taxon>
        <taxon>malvids</taxon>
        <taxon>Malvales</taxon>
        <taxon>Malvaceae</taxon>
        <taxon>Malvoideae</taxon>
        <taxon>Hibiscus</taxon>
    </lineage>
</organism>
<dbReference type="EMBL" id="JBBPBN010000056">
    <property type="protein sequence ID" value="KAK8989586.1"/>
    <property type="molecule type" value="Genomic_DNA"/>
</dbReference>
<accession>A0ABR2PME4</accession>
<evidence type="ECO:0000313" key="1">
    <source>
        <dbReference type="EMBL" id="KAK8989586.1"/>
    </source>
</evidence>
<comment type="caution">
    <text evidence="1">The sequence shown here is derived from an EMBL/GenBank/DDBJ whole genome shotgun (WGS) entry which is preliminary data.</text>
</comment>
<protein>
    <submittedName>
        <fullName evidence="1">Uncharacterized protein</fullName>
    </submittedName>
</protein>
<evidence type="ECO:0000313" key="2">
    <source>
        <dbReference type="Proteomes" id="UP001396334"/>
    </source>
</evidence>
<proteinExistence type="predicted"/>
<reference evidence="1 2" key="1">
    <citation type="journal article" date="2024" name="G3 (Bethesda)">
        <title>Genome assembly of Hibiscus sabdariffa L. provides insights into metabolisms of medicinal natural products.</title>
        <authorList>
            <person name="Kim T."/>
        </authorList>
    </citation>
    <scope>NUCLEOTIDE SEQUENCE [LARGE SCALE GENOMIC DNA]</scope>
    <source>
        <strain evidence="1">TK-2024</strain>
        <tissue evidence="1">Old leaves</tissue>
    </source>
</reference>